<dbReference type="Gene3D" id="1.10.1740.10">
    <property type="match status" value="1"/>
</dbReference>
<dbReference type="RefSeq" id="WP_223419147.1">
    <property type="nucleotide sequence ID" value="NZ_JAIPME010000002.1"/>
</dbReference>
<reference evidence="8 9" key="1">
    <citation type="submission" date="2021-08" db="EMBL/GenBank/DDBJ databases">
        <title>FDA dAtabase for Regulatory Grade micrObial Sequences (FDA-ARGOS): Supporting development and validation of Infectious Disease Dx tests.</title>
        <authorList>
            <person name="Sproer C."/>
            <person name="Gronow S."/>
            <person name="Severitt S."/>
            <person name="Schroder I."/>
            <person name="Tallon L."/>
            <person name="Sadzewicz L."/>
            <person name="Zhao X."/>
            <person name="Boylan J."/>
            <person name="Ott S."/>
            <person name="Bowen H."/>
            <person name="Vavikolanu K."/>
            <person name="Hazen T."/>
            <person name="Aluvathingal J."/>
            <person name="Nadendla S."/>
            <person name="Lowell S."/>
            <person name="Myers T."/>
            <person name="Yan Y."/>
            <person name="Sichtig H."/>
        </authorList>
    </citation>
    <scope>NUCLEOTIDE SEQUENCE [LARGE SCALE GENOMIC DNA]</scope>
    <source>
        <strain evidence="8 9">FDAARGOS_1460</strain>
    </source>
</reference>
<evidence type="ECO:0000256" key="3">
    <source>
        <dbReference type="ARBA" id="ARBA00023082"/>
    </source>
</evidence>
<dbReference type="Gene3D" id="1.10.10.10">
    <property type="entry name" value="Winged helix-like DNA-binding domain superfamily/Winged helix DNA-binding domain"/>
    <property type="match status" value="1"/>
</dbReference>
<feature type="domain" description="RNA polymerase sigma-70 region 2" evidence="6">
    <location>
        <begin position="28"/>
        <end position="89"/>
    </location>
</feature>
<evidence type="ECO:0000256" key="5">
    <source>
        <dbReference type="ARBA" id="ARBA00023163"/>
    </source>
</evidence>
<dbReference type="InterPro" id="IPR036388">
    <property type="entry name" value="WH-like_DNA-bd_sf"/>
</dbReference>
<dbReference type="InterPro" id="IPR039425">
    <property type="entry name" value="RNA_pol_sigma-70-like"/>
</dbReference>
<dbReference type="Pfam" id="PF04542">
    <property type="entry name" value="Sigma70_r2"/>
    <property type="match status" value="1"/>
</dbReference>
<keyword evidence="4" id="KW-0238">DNA-binding</keyword>
<sequence>MKDFMDDKDIIKLYFDRNEAAIKETDLKYRPYCFRISNNILRDYQSAEECVNDTYLETWRTIPPQNPNVFKLFLAKITRNLSLDSYRKTHAQKRGGGQMPLILDELGEVVSGNYDLEEEVIYRDLLRILNDFVNNLSDEDKTIFLQRYFYAMPLKEIASNSNYKYNNLVTRLHRLRKKLREILESEGLL</sequence>
<keyword evidence="9" id="KW-1185">Reference proteome</keyword>
<dbReference type="Pfam" id="PF08281">
    <property type="entry name" value="Sigma70_r4_2"/>
    <property type="match status" value="1"/>
</dbReference>
<dbReference type="InterPro" id="IPR013325">
    <property type="entry name" value="RNA_pol_sigma_r2"/>
</dbReference>
<dbReference type="SUPFAM" id="SSF88659">
    <property type="entry name" value="Sigma3 and sigma4 domains of RNA polymerase sigma factors"/>
    <property type="match status" value="1"/>
</dbReference>
<dbReference type="InterPro" id="IPR013249">
    <property type="entry name" value="RNA_pol_sigma70_r4_t2"/>
</dbReference>
<evidence type="ECO:0000256" key="1">
    <source>
        <dbReference type="ARBA" id="ARBA00010641"/>
    </source>
</evidence>
<dbReference type="InterPro" id="IPR014284">
    <property type="entry name" value="RNA_pol_sigma-70_dom"/>
</dbReference>
<dbReference type="EMBL" id="JAIPME010000002">
    <property type="protein sequence ID" value="MBZ2386751.1"/>
    <property type="molecule type" value="Genomic_DNA"/>
</dbReference>
<dbReference type="PANTHER" id="PTHR43133">
    <property type="entry name" value="RNA POLYMERASE ECF-TYPE SIGMA FACTO"/>
    <property type="match status" value="1"/>
</dbReference>
<evidence type="ECO:0000313" key="9">
    <source>
        <dbReference type="Proteomes" id="UP000734271"/>
    </source>
</evidence>
<dbReference type="SUPFAM" id="SSF88946">
    <property type="entry name" value="Sigma2 domain of RNA polymerase sigma factors"/>
    <property type="match status" value="1"/>
</dbReference>
<evidence type="ECO:0000256" key="4">
    <source>
        <dbReference type="ARBA" id="ARBA00023125"/>
    </source>
</evidence>
<organism evidence="8 9">
    <name type="scientific">Anaerococcus murdochii</name>
    <dbReference type="NCBI Taxonomy" id="411577"/>
    <lineage>
        <taxon>Bacteria</taxon>
        <taxon>Bacillati</taxon>
        <taxon>Bacillota</taxon>
        <taxon>Tissierellia</taxon>
        <taxon>Tissierellales</taxon>
        <taxon>Peptoniphilaceae</taxon>
        <taxon>Anaerococcus</taxon>
    </lineage>
</organism>
<evidence type="ECO:0000259" key="6">
    <source>
        <dbReference type="Pfam" id="PF04542"/>
    </source>
</evidence>
<evidence type="ECO:0000313" key="8">
    <source>
        <dbReference type="EMBL" id="MBZ2386751.1"/>
    </source>
</evidence>
<comment type="caution">
    <text evidence="8">The sequence shown here is derived from an EMBL/GenBank/DDBJ whole genome shotgun (WGS) entry which is preliminary data.</text>
</comment>
<evidence type="ECO:0000259" key="7">
    <source>
        <dbReference type="Pfam" id="PF08281"/>
    </source>
</evidence>
<proteinExistence type="inferred from homology"/>
<dbReference type="InterPro" id="IPR013324">
    <property type="entry name" value="RNA_pol_sigma_r3/r4-like"/>
</dbReference>
<name>A0ABS7SZ09_9FIRM</name>
<dbReference type="InterPro" id="IPR007627">
    <property type="entry name" value="RNA_pol_sigma70_r2"/>
</dbReference>
<keyword evidence="5" id="KW-0804">Transcription</keyword>
<dbReference type="PANTHER" id="PTHR43133:SF8">
    <property type="entry name" value="RNA POLYMERASE SIGMA FACTOR HI_1459-RELATED"/>
    <property type="match status" value="1"/>
</dbReference>
<evidence type="ECO:0000256" key="2">
    <source>
        <dbReference type="ARBA" id="ARBA00023015"/>
    </source>
</evidence>
<keyword evidence="2" id="KW-0805">Transcription regulation</keyword>
<gene>
    <name evidence="8" type="ORF">K8P03_05590</name>
</gene>
<keyword evidence="3" id="KW-0731">Sigma factor</keyword>
<comment type="similarity">
    <text evidence="1">Belongs to the sigma-70 factor family. ECF subfamily.</text>
</comment>
<dbReference type="Proteomes" id="UP000734271">
    <property type="component" value="Unassembled WGS sequence"/>
</dbReference>
<feature type="domain" description="RNA polymerase sigma factor 70 region 4 type 2" evidence="7">
    <location>
        <begin position="128"/>
        <end position="179"/>
    </location>
</feature>
<accession>A0ABS7SZ09</accession>
<dbReference type="NCBIfam" id="TIGR02937">
    <property type="entry name" value="sigma70-ECF"/>
    <property type="match status" value="1"/>
</dbReference>
<protein>
    <submittedName>
        <fullName evidence="8">Sigma-70 family RNA polymerase sigma factor</fullName>
    </submittedName>
</protein>